<comment type="caution">
    <text evidence="4">The sequence shown here is derived from an EMBL/GenBank/DDBJ whole genome shotgun (WGS) entry which is preliminary data.</text>
</comment>
<dbReference type="PANTHER" id="PTHR30006:SF2">
    <property type="entry name" value="ABC TRANSPORTER SUBSTRATE-BINDING PROTEIN"/>
    <property type="match status" value="1"/>
</dbReference>
<evidence type="ECO:0000313" key="5">
    <source>
        <dbReference type="Proteomes" id="UP001321492"/>
    </source>
</evidence>
<feature type="signal peptide" evidence="3">
    <location>
        <begin position="1"/>
        <end position="24"/>
    </location>
</feature>
<dbReference type="PANTHER" id="PTHR30006">
    <property type="entry name" value="THIAMINE-BINDING PERIPLASMIC PROTEIN-RELATED"/>
    <property type="match status" value="1"/>
</dbReference>
<proteinExistence type="predicted"/>
<evidence type="ECO:0000313" key="4">
    <source>
        <dbReference type="EMBL" id="MDJ1157633.1"/>
    </source>
</evidence>
<keyword evidence="5" id="KW-1185">Reference proteome</keyword>
<accession>A0ABT7AE22</accession>
<organism evidence="4 5">
    <name type="scientific">Chelatococcus albus</name>
    <dbReference type="NCBI Taxonomy" id="3047466"/>
    <lineage>
        <taxon>Bacteria</taxon>
        <taxon>Pseudomonadati</taxon>
        <taxon>Pseudomonadota</taxon>
        <taxon>Alphaproteobacteria</taxon>
        <taxon>Hyphomicrobiales</taxon>
        <taxon>Chelatococcaceae</taxon>
        <taxon>Chelatococcus</taxon>
    </lineage>
</organism>
<dbReference type="Proteomes" id="UP001321492">
    <property type="component" value="Unassembled WGS sequence"/>
</dbReference>
<dbReference type="InterPro" id="IPR001188">
    <property type="entry name" value="Sperm_putr-bd"/>
</dbReference>
<dbReference type="Gene3D" id="3.40.190.10">
    <property type="entry name" value="Periplasmic binding protein-like II"/>
    <property type="match status" value="2"/>
</dbReference>
<keyword evidence="2" id="KW-0574">Periplasm</keyword>
<evidence type="ECO:0000256" key="2">
    <source>
        <dbReference type="ARBA" id="ARBA00022764"/>
    </source>
</evidence>
<feature type="chain" id="PRO_5045093943" evidence="3">
    <location>
        <begin position="25"/>
        <end position="353"/>
    </location>
</feature>
<dbReference type="InterPro" id="IPR006059">
    <property type="entry name" value="SBP"/>
</dbReference>
<sequence>MTIDRRLFIAGLAASALTALPAFAQDTSLSGEITLAAYSGVFQDNYTKAVVEPFMKRFPNIRVNYYPAQSSAQMLGTLRAQKGSPQVDVALLDVSIARVATDEELFVPLEAANVPNLASLHDLATIEGVAGRGVTFDHLTLIYNTKAVSPAPTSWNDLWNPRFKGKFVMPGVPDIQGTALTVIANAMAGGGDPARGLDKGFARMVELAPLVQSWDPKPDAYTLVINGTADVGVGWNARSQFYKDQSKGLLDVVLPKEGSVFQINTINLVAGSKNKKAAEAFIDYALGPEAQKAFTETMFYAPTNKKAEIGKEALDRTAAGVMERMIRVDWIALAKLRDKLTEQWRRQVLPASR</sequence>
<dbReference type="PRINTS" id="PR00909">
    <property type="entry name" value="SPERMDNBNDNG"/>
</dbReference>
<evidence type="ECO:0000256" key="1">
    <source>
        <dbReference type="ARBA" id="ARBA00022729"/>
    </source>
</evidence>
<gene>
    <name evidence="4" type="ORF">QNA08_05235</name>
</gene>
<keyword evidence="1 3" id="KW-0732">Signal</keyword>
<dbReference type="CDD" id="cd13589">
    <property type="entry name" value="PBP2_polyamine_RpCGA009"/>
    <property type="match status" value="1"/>
</dbReference>
<dbReference type="RefSeq" id="WP_283739612.1">
    <property type="nucleotide sequence ID" value="NZ_JASJEV010000002.1"/>
</dbReference>
<dbReference type="Pfam" id="PF13416">
    <property type="entry name" value="SBP_bac_8"/>
    <property type="match status" value="1"/>
</dbReference>
<dbReference type="SUPFAM" id="SSF53850">
    <property type="entry name" value="Periplasmic binding protein-like II"/>
    <property type="match status" value="1"/>
</dbReference>
<protein>
    <submittedName>
        <fullName evidence="4">ABC transporter substrate-binding protein</fullName>
    </submittedName>
</protein>
<dbReference type="EMBL" id="JASJEV010000002">
    <property type="protein sequence ID" value="MDJ1157633.1"/>
    <property type="molecule type" value="Genomic_DNA"/>
</dbReference>
<reference evidence="4 5" key="1">
    <citation type="submission" date="2023-05" db="EMBL/GenBank/DDBJ databases">
        <title>Chelatococcus sp. nov., a moderately thermophilic bacterium isolated from hot spring microbial mat.</title>
        <authorList>
            <person name="Hu C.-J."/>
            <person name="Li W.-J."/>
        </authorList>
    </citation>
    <scope>NUCLEOTIDE SEQUENCE [LARGE SCALE GENOMIC DNA]</scope>
    <source>
        <strain evidence="4 5">SYSU G07232</strain>
    </source>
</reference>
<name>A0ABT7AE22_9HYPH</name>
<evidence type="ECO:0000256" key="3">
    <source>
        <dbReference type="SAM" id="SignalP"/>
    </source>
</evidence>